<comment type="caution">
    <text evidence="3">The sequence shown here is derived from an EMBL/GenBank/DDBJ whole genome shotgun (WGS) entry which is preliminary data.</text>
</comment>
<gene>
    <name evidence="3" type="ORF">D9619_002257</name>
</gene>
<keyword evidence="1" id="KW-0677">Repeat</keyword>
<feature type="domain" description="NACHT" evidence="2">
    <location>
        <begin position="88"/>
        <end position="208"/>
    </location>
</feature>
<dbReference type="OrthoDB" id="5967843at2759"/>
<dbReference type="SUPFAM" id="SSF52540">
    <property type="entry name" value="P-loop containing nucleoside triphosphate hydrolases"/>
    <property type="match status" value="1"/>
</dbReference>
<dbReference type="InterPro" id="IPR007111">
    <property type="entry name" value="NACHT_NTPase"/>
</dbReference>
<name>A0A8H5BGH8_9AGAR</name>
<organism evidence="3 4">
    <name type="scientific">Psilocybe cf. subviscida</name>
    <dbReference type="NCBI Taxonomy" id="2480587"/>
    <lineage>
        <taxon>Eukaryota</taxon>
        <taxon>Fungi</taxon>
        <taxon>Dikarya</taxon>
        <taxon>Basidiomycota</taxon>
        <taxon>Agaricomycotina</taxon>
        <taxon>Agaricomycetes</taxon>
        <taxon>Agaricomycetidae</taxon>
        <taxon>Agaricales</taxon>
        <taxon>Agaricineae</taxon>
        <taxon>Strophariaceae</taxon>
        <taxon>Psilocybe</taxon>
    </lineage>
</organism>
<dbReference type="EMBL" id="JAACJJ010000028">
    <property type="protein sequence ID" value="KAF5322845.1"/>
    <property type="molecule type" value="Genomic_DNA"/>
</dbReference>
<accession>A0A8H5BGH8</accession>
<reference evidence="3 4" key="1">
    <citation type="journal article" date="2020" name="ISME J.">
        <title>Uncovering the hidden diversity of litter-decomposition mechanisms in mushroom-forming fungi.</title>
        <authorList>
            <person name="Floudas D."/>
            <person name="Bentzer J."/>
            <person name="Ahren D."/>
            <person name="Johansson T."/>
            <person name="Persson P."/>
            <person name="Tunlid A."/>
        </authorList>
    </citation>
    <scope>NUCLEOTIDE SEQUENCE [LARGE SCALE GENOMIC DNA]</scope>
    <source>
        <strain evidence="3 4">CBS 101986</strain>
    </source>
</reference>
<dbReference type="Pfam" id="PF24883">
    <property type="entry name" value="NPHP3_N"/>
    <property type="match status" value="1"/>
</dbReference>
<dbReference type="PANTHER" id="PTHR10039:SF17">
    <property type="entry name" value="FUNGAL STAND N-TERMINAL GOODBYE DOMAIN-CONTAINING PROTEIN-RELATED"/>
    <property type="match status" value="1"/>
</dbReference>
<evidence type="ECO:0000313" key="4">
    <source>
        <dbReference type="Proteomes" id="UP000567179"/>
    </source>
</evidence>
<evidence type="ECO:0000256" key="1">
    <source>
        <dbReference type="ARBA" id="ARBA00022737"/>
    </source>
</evidence>
<proteinExistence type="predicted"/>
<dbReference type="Proteomes" id="UP000567179">
    <property type="component" value="Unassembled WGS sequence"/>
</dbReference>
<evidence type="ECO:0000313" key="3">
    <source>
        <dbReference type="EMBL" id="KAF5322845.1"/>
    </source>
</evidence>
<evidence type="ECO:0000259" key="2">
    <source>
        <dbReference type="PROSITE" id="PS50837"/>
    </source>
</evidence>
<dbReference type="InterPro" id="IPR027417">
    <property type="entry name" value="P-loop_NTPase"/>
</dbReference>
<keyword evidence="4" id="KW-1185">Reference proteome</keyword>
<dbReference type="PANTHER" id="PTHR10039">
    <property type="entry name" value="AMELOGENIN"/>
    <property type="match status" value="1"/>
</dbReference>
<protein>
    <recommendedName>
        <fullName evidence="2">NACHT domain-containing protein</fullName>
    </recommendedName>
</protein>
<dbReference type="CDD" id="cd02019">
    <property type="entry name" value="NK"/>
    <property type="match status" value="1"/>
</dbReference>
<dbReference type="PROSITE" id="PS50837">
    <property type="entry name" value="NACHT"/>
    <property type="match status" value="1"/>
</dbReference>
<dbReference type="AlphaFoldDB" id="A0A8H5BGH8"/>
<sequence>MSFFQEAQDVTVLGGSFLAAAPGSTVHYHEGGEQGISNAFKELSSAAALTALYESFDAPRCHTNTRGKYLRNLELWMLEEGKVQSGKRLIWLRGGAGAGKSAIMQSIIERCSPHNVILGTFFFSRSDPSRDFAEVLIPTLAYQVVCAFPASISVLEPVVKRIPHIFKAALHIMVRELLVPLLRHLVEMGQIQEAEPSRRVFVIDGLDECSNPLKQAAIINSVAIILCQFHLPVLFVIASRPELPISTAFLAEKQLYDLMEPVTLDDDDDARADIRQFVEDSFSDIVNFHPLRHHIALPWPHPQSVERLVSKSSGHFVYAAIAMKFIASDREHPARALRVIEGLEPSRIGSPFSELDALYLHIINSAAHRSHVVRILRHCFLTNFANTIPSVCLILNASPEDIDLFLSDIQALVSISFSSNDGHIVIKPKHASLGDFLQDRARSDDLYMTQGKYHASLLSRYFEIFDDVLRSPTSSMSNYSSDPYRSENILVSAMCEAIKHSQRSDVLDAFVSRYSPQDVWTFCLLCHGGSWKICGYSASLYMKTIRDSIADADNSLYLRYFPIYMQLLFDDLRERQSSGPQGRIFPALLCTSSPSALPVVYYLTDIFCRSFDPSGTYPQYLDHLITPPRTDPRTLEGLMCLPQRQLSWSSDLAVVMKLVLQMIHEKSSMPPFLFFSPHTQWLRRKKPLKHTSLGSPLLSSCFYGRLRHCPKPRLSDTSDPGVVHFIRHGYNVGYARFLSQRRVRLFILLKAIIYFMHKAACTSEIADLASRCLPKLFLWFPQEMKQARKKMDAYVLQWQESLEGLFERVQQLSIDDVD</sequence>
<dbReference type="InterPro" id="IPR056884">
    <property type="entry name" value="NPHP3-like_N"/>
</dbReference>